<comment type="caution">
    <text evidence="13">The sequence shown here is derived from an EMBL/GenBank/DDBJ whole genome shotgun (WGS) entry which is preliminary data.</text>
</comment>
<dbReference type="InterPro" id="IPR006474">
    <property type="entry name" value="Helicase_Cas3_CRISPR-ass_core"/>
</dbReference>
<dbReference type="NCBIfam" id="TIGR01587">
    <property type="entry name" value="cas3_core"/>
    <property type="match status" value="1"/>
</dbReference>
<comment type="similarity">
    <text evidence="2">In the central section; belongs to the CRISPR-associated helicase Cas3 family.</text>
</comment>
<evidence type="ECO:0000256" key="6">
    <source>
        <dbReference type="ARBA" id="ARBA00022801"/>
    </source>
</evidence>
<keyword evidence="7" id="KW-0347">Helicase</keyword>
<evidence type="ECO:0000259" key="11">
    <source>
        <dbReference type="PROSITE" id="PS51192"/>
    </source>
</evidence>
<evidence type="ECO:0000256" key="8">
    <source>
        <dbReference type="ARBA" id="ARBA00022840"/>
    </source>
</evidence>
<evidence type="ECO:0000256" key="2">
    <source>
        <dbReference type="ARBA" id="ARBA00009046"/>
    </source>
</evidence>
<keyword evidence="3" id="KW-0540">Nuclease</keyword>
<dbReference type="GO" id="GO:0004519">
    <property type="term" value="F:endonuclease activity"/>
    <property type="evidence" value="ECO:0007669"/>
    <property type="project" value="UniProtKB-KW"/>
</dbReference>
<name>A0A2V4EAX2_9GAMM</name>
<dbReference type="InterPro" id="IPR038257">
    <property type="entry name" value="CRISPR-assoc_Cas3_HD_sf"/>
</dbReference>
<dbReference type="GO" id="GO:0003724">
    <property type="term" value="F:RNA helicase activity"/>
    <property type="evidence" value="ECO:0007669"/>
    <property type="project" value="TreeGrafter"/>
</dbReference>
<dbReference type="EMBL" id="QGLR01000006">
    <property type="protein sequence ID" value="PXZ08211.1"/>
    <property type="molecule type" value="Genomic_DNA"/>
</dbReference>
<protein>
    <submittedName>
        <fullName evidence="13">CRISPR-associated helicase/endonuclease Cas3</fullName>
    </submittedName>
</protein>
<proteinExistence type="inferred from homology"/>
<dbReference type="GO" id="GO:0051607">
    <property type="term" value="P:defense response to virus"/>
    <property type="evidence" value="ECO:0007669"/>
    <property type="project" value="UniProtKB-KW"/>
</dbReference>
<evidence type="ECO:0000256" key="9">
    <source>
        <dbReference type="ARBA" id="ARBA00023118"/>
    </source>
</evidence>
<keyword evidence="6" id="KW-0378">Hydrolase</keyword>
<feature type="domain" description="Helicase ATP-binding" evidence="11">
    <location>
        <begin position="293"/>
        <end position="505"/>
    </location>
</feature>
<dbReference type="GO" id="GO:0016787">
    <property type="term" value="F:hydrolase activity"/>
    <property type="evidence" value="ECO:0007669"/>
    <property type="project" value="UniProtKB-KW"/>
</dbReference>
<sequence>MSILMNQSFYQYWGKCQQSDTSEKYHLLAYHNLDVAACGYFIVKNNYFNSAELFEQLGFSSNEIEKAALWFAYFLAWHDIGKFANGFQQLFQHNNPKLVAPDPSKGYFSRHDSLGHWLWKEYLIEKSEIQLEQYNNNIKDIYDIWLLIMTGHHGKPPILEAKGKLSFNAHDKQASLDYIKAINQLFIVDAKLTCYPTNFFDKTFRKNLTKLSWLLAAITVISDWLGSNEQFFPFCSKSMELSEYWANYALANAEKAVATLPKRSSITPFKGIKNLFPFIEKPTPLQQQALSCQLTNIGPELFIMEDVTGAGKTEASMILAHRLMAAGKAHGIYIGMPTQATANGIYQRTAKVYGQLYQADSHPSLVLAHGASYMNPNFTQTIINLDNISQQKYLNNDNSASSECNEWFVDTRKKSLLAEVGVGTLDQALMAVMPFKHQSLRLLGLRHKLLILDEVHAYDSYMVKLLESLLHYHASQGGSAIILTATLPFFLREKLLNAFYSGLTSTPSSLTVNTDLPFPLFTQLNQKSLVEHAIATRDEVKRQVKIDWIDNINSGIEKIKKAIEQGKIICWIKNSVADAISLYQQIKQNLHLDTKQILLFHSRFAYCDRLAIEQKTIEWAGKTSNNTIRSAKIIIATQVIEQSLDLDFDEMISDIAPIDLLIQRAGRLQRHVRDKHGNIKSATHQNQPRDERNPPILTVFAPTWQDDPSEDWLDNPEFRNTKYVYANHAYLWFTQRVLRERGVITMPEEARLLIEAVYRHDLEPPEGLQEAFYKALGEQLGQSSQAKSIILNFNKCYSREQFNGEWDKEIEVSTRLSKDNIDLYLAYQQDGKVIPYCSSNEYAWEQSHVTISASKWARVKKAVRQLDEQPLEKLRQQIHRPNAIIVLIEPEKEPSFYSKELGFYLN</sequence>
<dbReference type="GO" id="GO:0046872">
    <property type="term" value="F:metal ion binding"/>
    <property type="evidence" value="ECO:0007669"/>
    <property type="project" value="UniProtKB-KW"/>
</dbReference>
<dbReference type="GO" id="GO:0005524">
    <property type="term" value="F:ATP binding"/>
    <property type="evidence" value="ECO:0007669"/>
    <property type="project" value="UniProtKB-KW"/>
</dbReference>
<dbReference type="OrthoDB" id="9810236at2"/>
<keyword evidence="8" id="KW-0067">ATP-binding</keyword>
<dbReference type="Gene3D" id="3.40.50.300">
    <property type="entry name" value="P-loop containing nucleotide triphosphate hydrolases"/>
    <property type="match status" value="2"/>
</dbReference>
<dbReference type="Pfam" id="PF22590">
    <property type="entry name" value="Cas3-like_C_2"/>
    <property type="match status" value="1"/>
</dbReference>
<dbReference type="PANTHER" id="PTHR47963:SF9">
    <property type="entry name" value="CRISPR-ASSOCIATED ENDONUCLEASE_HELICASE CAS3"/>
    <property type="match status" value="1"/>
</dbReference>
<dbReference type="GO" id="GO:0003723">
    <property type="term" value="F:RNA binding"/>
    <property type="evidence" value="ECO:0007669"/>
    <property type="project" value="TreeGrafter"/>
</dbReference>
<dbReference type="Pfam" id="PF18019">
    <property type="entry name" value="Cas3_HD"/>
    <property type="match status" value="1"/>
</dbReference>
<keyword evidence="14" id="KW-1185">Reference proteome</keyword>
<evidence type="ECO:0000313" key="13">
    <source>
        <dbReference type="EMBL" id="PXZ08211.1"/>
    </source>
</evidence>
<keyword evidence="5" id="KW-0547">Nucleotide-binding</keyword>
<dbReference type="InterPro" id="IPR006483">
    <property type="entry name" value="CRISPR-assoc_Cas3_HD"/>
</dbReference>
<gene>
    <name evidence="13" type="ORF">DKK70_02400</name>
</gene>
<evidence type="ECO:0000256" key="7">
    <source>
        <dbReference type="ARBA" id="ARBA00022806"/>
    </source>
</evidence>
<dbReference type="PROSITE" id="PS51643">
    <property type="entry name" value="HD_CAS3"/>
    <property type="match status" value="1"/>
</dbReference>
<reference evidence="13 14" key="1">
    <citation type="submission" date="2018-05" db="EMBL/GenBank/DDBJ databases">
        <title>Reference genomes for bee gut microbiota database.</title>
        <authorList>
            <person name="Ellegaard K.M."/>
        </authorList>
    </citation>
    <scope>NUCLEOTIDE SEQUENCE [LARGE SCALE GENOMIC DNA]</scope>
    <source>
        <strain evidence="13 14">ESL0182</strain>
    </source>
</reference>
<dbReference type="CDD" id="cd09641">
    <property type="entry name" value="Cas3''_I"/>
    <property type="match status" value="1"/>
</dbReference>
<dbReference type="PROSITE" id="PS51192">
    <property type="entry name" value="HELICASE_ATP_BIND_1"/>
    <property type="match status" value="1"/>
</dbReference>
<dbReference type="AlphaFoldDB" id="A0A2V4EAX2"/>
<dbReference type="Gene3D" id="1.10.3210.30">
    <property type="match status" value="1"/>
</dbReference>
<dbReference type="InterPro" id="IPR050547">
    <property type="entry name" value="DEAD_box_RNA_helicases"/>
</dbReference>
<evidence type="ECO:0000313" key="14">
    <source>
        <dbReference type="Proteomes" id="UP000247932"/>
    </source>
</evidence>
<accession>A0A2V4EAX2</accession>
<evidence type="ECO:0000256" key="10">
    <source>
        <dbReference type="SAM" id="MobiDB-lite"/>
    </source>
</evidence>
<feature type="domain" description="HD Cas3-type" evidence="12">
    <location>
        <begin position="21"/>
        <end position="225"/>
    </location>
</feature>
<evidence type="ECO:0000256" key="5">
    <source>
        <dbReference type="ARBA" id="ARBA00022741"/>
    </source>
</evidence>
<evidence type="ECO:0000256" key="1">
    <source>
        <dbReference type="ARBA" id="ARBA00006847"/>
    </source>
</evidence>
<keyword evidence="9" id="KW-0051">Antiviral defense</keyword>
<evidence type="ECO:0000256" key="3">
    <source>
        <dbReference type="ARBA" id="ARBA00022722"/>
    </source>
</evidence>
<comment type="similarity">
    <text evidence="1">In the N-terminal section; belongs to the CRISPR-associated nuclease Cas3-HD family.</text>
</comment>
<dbReference type="InterPro" id="IPR054712">
    <property type="entry name" value="Cas3-like_dom"/>
</dbReference>
<feature type="region of interest" description="Disordered" evidence="10">
    <location>
        <begin position="675"/>
        <end position="694"/>
    </location>
</feature>
<dbReference type="PANTHER" id="PTHR47963">
    <property type="entry name" value="DEAD-BOX ATP-DEPENDENT RNA HELICASE 47, MITOCHONDRIAL"/>
    <property type="match status" value="1"/>
</dbReference>
<dbReference type="InterPro" id="IPR014001">
    <property type="entry name" value="Helicase_ATP-bd"/>
</dbReference>
<keyword evidence="4" id="KW-0479">Metal-binding</keyword>
<dbReference type="SMART" id="SM00487">
    <property type="entry name" value="DEXDc"/>
    <property type="match status" value="1"/>
</dbReference>
<dbReference type="InterPro" id="IPR027417">
    <property type="entry name" value="P-loop_NTPase"/>
</dbReference>
<keyword evidence="13" id="KW-0255">Endonuclease</keyword>
<organism evidence="13 14">
    <name type="scientific">Gilliamella apicola</name>
    <dbReference type="NCBI Taxonomy" id="1196095"/>
    <lineage>
        <taxon>Bacteria</taxon>
        <taxon>Pseudomonadati</taxon>
        <taxon>Pseudomonadota</taxon>
        <taxon>Gammaproteobacteria</taxon>
        <taxon>Orbales</taxon>
        <taxon>Orbaceae</taxon>
        <taxon>Gilliamella</taxon>
    </lineage>
</organism>
<evidence type="ECO:0000256" key="4">
    <source>
        <dbReference type="ARBA" id="ARBA00022723"/>
    </source>
</evidence>
<evidence type="ECO:0000259" key="12">
    <source>
        <dbReference type="PROSITE" id="PS51643"/>
    </source>
</evidence>
<dbReference type="SUPFAM" id="SSF52540">
    <property type="entry name" value="P-loop containing nucleoside triphosphate hydrolases"/>
    <property type="match status" value="1"/>
</dbReference>
<dbReference type="NCBIfam" id="TIGR01596">
    <property type="entry name" value="cas3_HD"/>
    <property type="match status" value="1"/>
</dbReference>
<dbReference type="Proteomes" id="UP000247932">
    <property type="component" value="Unassembled WGS sequence"/>
</dbReference>